<dbReference type="PANTHER" id="PTHR23289:SF2">
    <property type="entry name" value="CYTOCHROME C OXIDASE ASSEMBLY PROTEIN COX15 HOMOLOG"/>
    <property type="match status" value="1"/>
</dbReference>
<keyword evidence="5 12" id="KW-1133">Transmembrane helix</keyword>
<evidence type="ECO:0000256" key="9">
    <source>
        <dbReference type="ARBA" id="ARBA00023136"/>
    </source>
</evidence>
<dbReference type="RefSeq" id="WP_123126187.1">
    <property type="nucleotide sequence ID" value="NZ_RJJD01000003.1"/>
</dbReference>
<evidence type="ECO:0000313" key="14">
    <source>
        <dbReference type="Proteomes" id="UP000272117"/>
    </source>
</evidence>
<evidence type="ECO:0000256" key="8">
    <source>
        <dbReference type="ARBA" id="ARBA00023133"/>
    </source>
</evidence>
<comment type="caution">
    <text evidence="13">The sequence shown here is derived from an EMBL/GenBank/DDBJ whole genome shotgun (WGS) entry which is preliminary data.</text>
</comment>
<dbReference type="InterPro" id="IPR023754">
    <property type="entry name" value="HemeA_Synthase_type2"/>
</dbReference>
<dbReference type="Pfam" id="PF02628">
    <property type="entry name" value="COX15-CtaA"/>
    <property type="match status" value="1"/>
</dbReference>
<accession>A0A3M9MVG5</accession>
<evidence type="ECO:0000256" key="12">
    <source>
        <dbReference type="SAM" id="Phobius"/>
    </source>
</evidence>
<dbReference type="GO" id="GO:0006784">
    <property type="term" value="P:heme A biosynthetic process"/>
    <property type="evidence" value="ECO:0007669"/>
    <property type="project" value="InterPro"/>
</dbReference>
<keyword evidence="14" id="KW-1185">Reference proteome</keyword>
<dbReference type="PANTHER" id="PTHR23289">
    <property type="entry name" value="CYTOCHROME C OXIDASE ASSEMBLY PROTEIN COX15"/>
    <property type="match status" value="1"/>
</dbReference>
<gene>
    <name evidence="13" type="ORF">EFB08_06785</name>
</gene>
<feature type="transmembrane region" description="Helical" evidence="12">
    <location>
        <begin position="95"/>
        <end position="113"/>
    </location>
</feature>
<keyword evidence="7" id="KW-0408">Iron</keyword>
<dbReference type="GO" id="GO:0120547">
    <property type="term" value="F:heme A synthase activity"/>
    <property type="evidence" value="ECO:0007669"/>
    <property type="project" value="UniProtKB-EC"/>
</dbReference>
<dbReference type="GO" id="GO:0016653">
    <property type="term" value="F:oxidoreductase activity, acting on NAD(P)H, heme protein as acceptor"/>
    <property type="evidence" value="ECO:0007669"/>
    <property type="project" value="TreeGrafter"/>
</dbReference>
<feature type="transmembrane region" description="Helical" evidence="12">
    <location>
        <begin position="125"/>
        <end position="143"/>
    </location>
</feature>
<evidence type="ECO:0000256" key="6">
    <source>
        <dbReference type="ARBA" id="ARBA00023002"/>
    </source>
</evidence>
<dbReference type="Proteomes" id="UP000272117">
    <property type="component" value="Unassembled WGS sequence"/>
</dbReference>
<evidence type="ECO:0000256" key="2">
    <source>
        <dbReference type="ARBA" id="ARBA00004141"/>
    </source>
</evidence>
<feature type="transmembrane region" description="Helical" evidence="12">
    <location>
        <begin position="252"/>
        <end position="270"/>
    </location>
</feature>
<reference evidence="13 14" key="1">
    <citation type="submission" date="2018-11" db="EMBL/GenBank/DDBJ databases">
        <title>Rufibacter latericius sp. nov., isolated from water in Baiyang Lake.</title>
        <authorList>
            <person name="Yang Y."/>
        </authorList>
    </citation>
    <scope>NUCLEOTIDE SEQUENCE [LARGE SCALE GENOMIC DNA]</scope>
    <source>
        <strain evidence="13 14">R-22-1c-1</strain>
    </source>
</reference>
<feature type="transmembrane region" description="Helical" evidence="12">
    <location>
        <begin position="158"/>
        <end position="179"/>
    </location>
</feature>
<evidence type="ECO:0000256" key="7">
    <source>
        <dbReference type="ARBA" id="ARBA00023004"/>
    </source>
</evidence>
<feature type="transmembrane region" description="Helical" evidence="12">
    <location>
        <begin position="12"/>
        <end position="31"/>
    </location>
</feature>
<dbReference type="InterPro" id="IPR003780">
    <property type="entry name" value="COX15/CtaA_fam"/>
</dbReference>
<proteinExistence type="inferred from homology"/>
<dbReference type="HAMAP" id="MF_01665">
    <property type="entry name" value="HemeA_synth_type2"/>
    <property type="match status" value="1"/>
</dbReference>
<evidence type="ECO:0000256" key="1">
    <source>
        <dbReference type="ARBA" id="ARBA00001970"/>
    </source>
</evidence>
<comment type="subcellular location">
    <subcellularLocation>
        <location evidence="2">Membrane</location>
        <topology evidence="2">Multi-pass membrane protein</topology>
    </subcellularLocation>
</comment>
<evidence type="ECO:0000256" key="10">
    <source>
        <dbReference type="ARBA" id="ARBA00044501"/>
    </source>
</evidence>
<keyword evidence="9 12" id="KW-0472">Membrane</keyword>
<organism evidence="13 14">
    <name type="scientific">Rufibacter latericius</name>
    <dbReference type="NCBI Taxonomy" id="2487040"/>
    <lineage>
        <taxon>Bacteria</taxon>
        <taxon>Pseudomonadati</taxon>
        <taxon>Bacteroidota</taxon>
        <taxon>Cytophagia</taxon>
        <taxon>Cytophagales</taxon>
        <taxon>Hymenobacteraceae</taxon>
        <taxon>Rufibacter</taxon>
    </lineage>
</organism>
<evidence type="ECO:0000256" key="3">
    <source>
        <dbReference type="ARBA" id="ARBA00022692"/>
    </source>
</evidence>
<keyword evidence="8" id="KW-0350">Heme biosynthesis</keyword>
<feature type="transmembrane region" description="Helical" evidence="12">
    <location>
        <begin position="200"/>
        <end position="223"/>
    </location>
</feature>
<keyword evidence="6" id="KW-0560">Oxidoreductase</keyword>
<keyword evidence="3 12" id="KW-0812">Transmembrane</keyword>
<dbReference type="GO" id="GO:0016020">
    <property type="term" value="C:membrane"/>
    <property type="evidence" value="ECO:0007669"/>
    <property type="project" value="UniProtKB-SubCell"/>
</dbReference>
<feature type="transmembrane region" description="Helical" evidence="12">
    <location>
        <begin position="291"/>
        <end position="311"/>
    </location>
</feature>
<dbReference type="GO" id="GO:0046872">
    <property type="term" value="F:metal ion binding"/>
    <property type="evidence" value="ECO:0007669"/>
    <property type="project" value="UniProtKB-KW"/>
</dbReference>
<comment type="cofactor">
    <cofactor evidence="1">
        <name>heme b</name>
        <dbReference type="ChEBI" id="CHEBI:60344"/>
    </cofactor>
</comment>
<name>A0A3M9MVG5_9BACT</name>
<comment type="catalytic activity">
    <reaction evidence="11">
        <text>Fe(II)-heme o + 2 A + H2O = Fe(II)-heme a + 2 AH2</text>
        <dbReference type="Rhea" id="RHEA:63388"/>
        <dbReference type="ChEBI" id="CHEBI:13193"/>
        <dbReference type="ChEBI" id="CHEBI:15377"/>
        <dbReference type="ChEBI" id="CHEBI:17499"/>
        <dbReference type="ChEBI" id="CHEBI:60530"/>
        <dbReference type="ChEBI" id="CHEBI:61715"/>
        <dbReference type="EC" id="1.17.99.9"/>
    </reaction>
    <physiologicalReaction direction="left-to-right" evidence="11">
        <dbReference type="Rhea" id="RHEA:63389"/>
    </physiologicalReaction>
</comment>
<evidence type="ECO:0000256" key="11">
    <source>
        <dbReference type="ARBA" id="ARBA00048044"/>
    </source>
</evidence>
<evidence type="ECO:0000256" key="4">
    <source>
        <dbReference type="ARBA" id="ARBA00022723"/>
    </source>
</evidence>
<keyword evidence="4" id="KW-0479">Metal-binding</keyword>
<protein>
    <submittedName>
        <fullName evidence="13">Heme A synthase</fullName>
    </submittedName>
</protein>
<dbReference type="AlphaFoldDB" id="A0A3M9MVG5"/>
<dbReference type="OrthoDB" id="9793156at2"/>
<evidence type="ECO:0000313" key="13">
    <source>
        <dbReference type="EMBL" id="RNI29127.1"/>
    </source>
</evidence>
<sequence length="358" mass="40600">MNTTPPIKALIIWLLSGAFLILTMVVIGGITRLTGSGLSIVEWNVISGTLPPLSEAAWQIAFNKYQQFPEFQKVNFNMTLTDFKQIFWWEYLHRLLGRLIGLVFIIPFLFFQIRRQLSGWLLKRLLFILLLGMMQGAMGWFMVRSGLVDNPHVSHYRLAAHLCLALVLISTILWTVADLRLSVAKNHPPDTGLFRFSKMLLAFLFLQIVLGAFVAGLKAGFYYNTFPLMNGELYPSVFHEILTWRNFMENGSFMQFAHRWVAILVLGLLFRFWHKSRHADLSPGTKQLIQALLLLGLLQVGLGIATLVLQVPVVLGVLHQVVAVILFSCAVLVVHQLQIAYRNLVPRVHLQEKANVIG</sequence>
<dbReference type="EMBL" id="RJJD01000003">
    <property type="protein sequence ID" value="RNI29127.1"/>
    <property type="molecule type" value="Genomic_DNA"/>
</dbReference>
<feature type="transmembrane region" description="Helical" evidence="12">
    <location>
        <begin position="317"/>
        <end position="337"/>
    </location>
</feature>
<evidence type="ECO:0000256" key="5">
    <source>
        <dbReference type="ARBA" id="ARBA00022989"/>
    </source>
</evidence>
<comment type="pathway">
    <text evidence="10">Porphyrin-containing compound metabolism; heme A biosynthesis; heme A from heme O: step 1/1.</text>
</comment>